<dbReference type="PANTHER" id="PTHR45661">
    <property type="entry name" value="SURFACE ANTIGEN"/>
    <property type="match status" value="1"/>
</dbReference>
<protein>
    <recommendedName>
        <fullName evidence="3">Surface antigen BspA-like protein</fullName>
    </recommendedName>
</protein>
<evidence type="ECO:0000313" key="2">
    <source>
        <dbReference type="Proteomes" id="UP001470230"/>
    </source>
</evidence>
<organism evidence="1 2">
    <name type="scientific">Tritrichomonas musculus</name>
    <dbReference type="NCBI Taxonomy" id="1915356"/>
    <lineage>
        <taxon>Eukaryota</taxon>
        <taxon>Metamonada</taxon>
        <taxon>Parabasalia</taxon>
        <taxon>Tritrichomonadida</taxon>
        <taxon>Tritrichomonadidae</taxon>
        <taxon>Tritrichomonas</taxon>
    </lineage>
</organism>
<dbReference type="InterPro" id="IPR032675">
    <property type="entry name" value="LRR_dom_sf"/>
</dbReference>
<dbReference type="Pfam" id="PF13306">
    <property type="entry name" value="LRR_5"/>
    <property type="match status" value="2"/>
</dbReference>
<dbReference type="EMBL" id="JAPFFF010000005">
    <property type="protein sequence ID" value="KAK8888543.1"/>
    <property type="molecule type" value="Genomic_DNA"/>
</dbReference>
<evidence type="ECO:0000313" key="1">
    <source>
        <dbReference type="EMBL" id="KAK8888543.1"/>
    </source>
</evidence>
<keyword evidence="2" id="KW-1185">Reference proteome</keyword>
<sequence length="286" mass="32974">MKQIEFEENSQLETIGRTCFSYGEFEYIKFPSKLKSIGPELFNQAHIKTCEFDENCPLKVIPNSTFNCTSLKTISLPKDLFSFERNWASYTKITQIDIPPTNPYLTYIDIQHKIIAGKTDPQSPVFDLLIYACRDVQNANIPASIRHISSYAFQGCKNLQTLQFAAGSSINTLGDRCFCECESLLHVSLPAGLQKYGEFIFRECESLQTFDFLDREIYIDIEFFGGCRNLNVINCPNATKIIYDKGSFKHIGPNFVINRPQNAIFSDDNSIENDRFRHDYKFWLEY</sequence>
<accession>A0ABR2KCH2</accession>
<dbReference type="InterPro" id="IPR026906">
    <property type="entry name" value="LRR_5"/>
</dbReference>
<name>A0ABR2KCH2_9EUKA</name>
<dbReference type="SUPFAM" id="SSF52058">
    <property type="entry name" value="L domain-like"/>
    <property type="match status" value="1"/>
</dbReference>
<dbReference type="Gene3D" id="3.80.10.10">
    <property type="entry name" value="Ribonuclease Inhibitor"/>
    <property type="match status" value="1"/>
</dbReference>
<proteinExistence type="predicted"/>
<dbReference type="PANTHER" id="PTHR45661:SF3">
    <property type="entry name" value="IG-LIKE DOMAIN-CONTAINING PROTEIN"/>
    <property type="match status" value="1"/>
</dbReference>
<gene>
    <name evidence="1" type="ORF">M9Y10_033274</name>
</gene>
<evidence type="ECO:0008006" key="3">
    <source>
        <dbReference type="Google" id="ProtNLM"/>
    </source>
</evidence>
<reference evidence="1 2" key="1">
    <citation type="submission" date="2024-04" db="EMBL/GenBank/DDBJ databases">
        <title>Tritrichomonas musculus Genome.</title>
        <authorList>
            <person name="Alves-Ferreira E."/>
            <person name="Grigg M."/>
            <person name="Lorenzi H."/>
            <person name="Galac M."/>
        </authorList>
    </citation>
    <scope>NUCLEOTIDE SEQUENCE [LARGE SCALE GENOMIC DNA]</scope>
    <source>
        <strain evidence="1 2">EAF2021</strain>
    </source>
</reference>
<dbReference type="Proteomes" id="UP001470230">
    <property type="component" value="Unassembled WGS sequence"/>
</dbReference>
<comment type="caution">
    <text evidence="1">The sequence shown here is derived from an EMBL/GenBank/DDBJ whole genome shotgun (WGS) entry which is preliminary data.</text>
</comment>
<dbReference type="InterPro" id="IPR053139">
    <property type="entry name" value="Surface_bspA-like"/>
</dbReference>